<dbReference type="InterPro" id="IPR005666">
    <property type="entry name" value="Sulph_transpt1"/>
</dbReference>
<keyword evidence="5" id="KW-1278">Translocase</keyword>
<evidence type="ECO:0000313" key="10">
    <source>
        <dbReference type="Proteomes" id="UP000321258"/>
    </source>
</evidence>
<dbReference type="PANTHER" id="PTHR42781:SF4">
    <property type="entry name" value="SPERMIDINE_PUTRESCINE IMPORT ATP-BINDING PROTEIN POTA"/>
    <property type="match status" value="1"/>
</dbReference>
<evidence type="ECO:0000256" key="7">
    <source>
        <dbReference type="SAM" id="MobiDB-lite"/>
    </source>
</evidence>
<dbReference type="PROSITE" id="PS00211">
    <property type="entry name" value="ABC_TRANSPORTER_1"/>
    <property type="match status" value="1"/>
</dbReference>
<keyword evidence="4 9" id="KW-0067">ATP-binding</keyword>
<dbReference type="Proteomes" id="UP000321258">
    <property type="component" value="Unassembled WGS sequence"/>
</dbReference>
<dbReference type="InterPro" id="IPR027417">
    <property type="entry name" value="P-loop_NTPase"/>
</dbReference>
<dbReference type="GO" id="GO:0016887">
    <property type="term" value="F:ATP hydrolysis activity"/>
    <property type="evidence" value="ECO:0007669"/>
    <property type="project" value="InterPro"/>
</dbReference>
<dbReference type="GO" id="GO:0015697">
    <property type="term" value="P:quaternary ammonium group transport"/>
    <property type="evidence" value="ECO:0007669"/>
    <property type="project" value="UniProtKB-ARBA"/>
</dbReference>
<dbReference type="InterPro" id="IPR008995">
    <property type="entry name" value="Mo/tungstate-bd_C_term_dom"/>
</dbReference>
<feature type="region of interest" description="Disordered" evidence="7">
    <location>
        <begin position="1"/>
        <end position="31"/>
    </location>
</feature>
<keyword evidence="2" id="KW-0813">Transport</keyword>
<evidence type="ECO:0000256" key="4">
    <source>
        <dbReference type="ARBA" id="ARBA00022840"/>
    </source>
</evidence>
<reference evidence="9 10" key="1">
    <citation type="submission" date="2019-07" db="EMBL/GenBank/DDBJ databases">
        <title>Whole genome shotgun sequence of Methylobacterium haplocladii NBRC 107714.</title>
        <authorList>
            <person name="Hosoyama A."/>
            <person name="Uohara A."/>
            <person name="Ohji S."/>
            <person name="Ichikawa N."/>
        </authorList>
    </citation>
    <scope>NUCLEOTIDE SEQUENCE [LARGE SCALE GENOMIC DNA]</scope>
    <source>
        <strain evidence="9 10">NBRC 107714</strain>
    </source>
</reference>
<dbReference type="InterPro" id="IPR003439">
    <property type="entry name" value="ABC_transporter-like_ATP-bd"/>
</dbReference>
<name>A0A512IRN1_9HYPH</name>
<feature type="compositionally biased region" description="Low complexity" evidence="7">
    <location>
        <begin position="1"/>
        <end position="23"/>
    </location>
</feature>
<keyword evidence="3" id="KW-0547">Nucleotide-binding</keyword>
<protein>
    <submittedName>
        <fullName evidence="9">Sulfate/thiosulfate import ATP-binding protein CysA 1</fullName>
    </submittedName>
</protein>
<comment type="caution">
    <text evidence="9">The sequence shown here is derived from an EMBL/GenBank/DDBJ whole genome shotgun (WGS) entry which is preliminary data.</text>
</comment>
<dbReference type="SMART" id="SM00382">
    <property type="entry name" value="AAA"/>
    <property type="match status" value="1"/>
</dbReference>
<comment type="similarity">
    <text evidence="1">Belongs to the ABC transporter superfamily.</text>
</comment>
<dbReference type="InterPro" id="IPR050093">
    <property type="entry name" value="ABC_SmlMolc_Importer"/>
</dbReference>
<dbReference type="FunFam" id="3.40.50.300:FF:000425">
    <property type="entry name" value="Probable ABC transporter, ATP-binding subunit"/>
    <property type="match status" value="1"/>
</dbReference>
<dbReference type="EMBL" id="BJZT01000029">
    <property type="protein sequence ID" value="GEP00346.1"/>
    <property type="molecule type" value="Genomic_DNA"/>
</dbReference>
<dbReference type="InterPro" id="IPR003593">
    <property type="entry name" value="AAA+_ATPase"/>
</dbReference>
<dbReference type="SUPFAM" id="SSF50331">
    <property type="entry name" value="MOP-like"/>
    <property type="match status" value="1"/>
</dbReference>
<evidence type="ECO:0000256" key="6">
    <source>
        <dbReference type="ARBA" id="ARBA00023032"/>
    </source>
</evidence>
<evidence type="ECO:0000313" key="9">
    <source>
        <dbReference type="EMBL" id="GEP00346.1"/>
    </source>
</evidence>
<feature type="domain" description="ABC transporter" evidence="8">
    <location>
        <begin position="39"/>
        <end position="273"/>
    </location>
</feature>
<evidence type="ECO:0000256" key="2">
    <source>
        <dbReference type="ARBA" id="ARBA00022448"/>
    </source>
</evidence>
<dbReference type="AlphaFoldDB" id="A0A512IRN1"/>
<evidence type="ECO:0000256" key="1">
    <source>
        <dbReference type="ARBA" id="ARBA00005417"/>
    </source>
</evidence>
<gene>
    <name evidence="9" type="primary">cysA1</name>
    <name evidence="9" type="ORF">MHA02_27330</name>
</gene>
<proteinExistence type="inferred from homology"/>
<keyword evidence="6" id="KW-0764">Sulfate transport</keyword>
<accession>A0A512IRN1</accession>
<organism evidence="9 10">
    <name type="scientific">Methylobacterium haplocladii</name>
    <dbReference type="NCBI Taxonomy" id="1176176"/>
    <lineage>
        <taxon>Bacteria</taxon>
        <taxon>Pseudomonadati</taxon>
        <taxon>Pseudomonadota</taxon>
        <taxon>Alphaproteobacteria</taxon>
        <taxon>Hyphomicrobiales</taxon>
        <taxon>Methylobacteriaceae</taxon>
        <taxon>Methylobacterium</taxon>
    </lineage>
</organism>
<dbReference type="NCBIfam" id="TIGR00968">
    <property type="entry name" value="3a0106s01"/>
    <property type="match status" value="1"/>
</dbReference>
<evidence type="ECO:0000256" key="5">
    <source>
        <dbReference type="ARBA" id="ARBA00022967"/>
    </source>
</evidence>
<dbReference type="Gene3D" id="3.40.50.300">
    <property type="entry name" value="P-loop containing nucleotide triphosphate hydrolases"/>
    <property type="match status" value="1"/>
</dbReference>
<dbReference type="GO" id="GO:0015419">
    <property type="term" value="F:ABC-type sulfate transporter activity"/>
    <property type="evidence" value="ECO:0007669"/>
    <property type="project" value="InterPro"/>
</dbReference>
<keyword evidence="10" id="KW-1185">Reference proteome</keyword>
<dbReference type="SUPFAM" id="SSF52540">
    <property type="entry name" value="P-loop containing nucleoside triphosphate hydrolases"/>
    <property type="match status" value="1"/>
</dbReference>
<dbReference type="Pfam" id="PF00005">
    <property type="entry name" value="ABC_tran"/>
    <property type="match status" value="1"/>
</dbReference>
<evidence type="ECO:0000259" key="8">
    <source>
        <dbReference type="PROSITE" id="PS50893"/>
    </source>
</evidence>
<evidence type="ECO:0000256" key="3">
    <source>
        <dbReference type="ARBA" id="ARBA00022741"/>
    </source>
</evidence>
<dbReference type="PANTHER" id="PTHR42781">
    <property type="entry name" value="SPERMIDINE/PUTRESCINE IMPORT ATP-BINDING PROTEIN POTA"/>
    <property type="match status" value="1"/>
</dbReference>
<dbReference type="GO" id="GO:0005524">
    <property type="term" value="F:ATP binding"/>
    <property type="evidence" value="ECO:0007669"/>
    <property type="project" value="UniProtKB-KW"/>
</dbReference>
<dbReference type="PROSITE" id="PS50893">
    <property type="entry name" value="ABC_TRANSPORTER_2"/>
    <property type="match status" value="1"/>
</dbReference>
<dbReference type="InterPro" id="IPR017871">
    <property type="entry name" value="ABC_transporter-like_CS"/>
</dbReference>
<dbReference type="GO" id="GO:0043190">
    <property type="term" value="C:ATP-binding cassette (ABC) transporter complex"/>
    <property type="evidence" value="ECO:0007669"/>
    <property type="project" value="InterPro"/>
</dbReference>
<sequence length="380" mass="41271">MPASLLSPSSSSPSSSGATPTTSRRAHGVTNPIGTATAIRVESVTKTFDTAAVLRDLTLDIRAGELLALLGPSGSGKTTLLRIIAGLDRPDSGRIIFGKDDATRLPVQERAVGFVFQHYALFKHLTVADNIAYGLNARKRSDRPAKAEIKKRVGDLLDLIKLSTFGDRYPSQLSGGQRQRIALARALAVEPRVLLLDEPFGALDAQVRKDLRRWLREIHDRTGQTTIFVTHDQDEALELSDRVAVLGNGRLEQVGTPDEVQEHPASPTVLKFLGDTIEVEAIAQGGHVLVNGRETPVSAPDGLVGPVKLYVRPWQLQFADAHEAHLEGFVRSSYRAQGRQRIEIDRPNGKLLVVEASDNARLAAGRPVGLKINNGYVFSN</sequence>